<dbReference type="PANTHER" id="PTHR43302">
    <property type="entry name" value="TRANSPORTER ARSB-RELATED"/>
    <property type="match status" value="1"/>
</dbReference>
<keyword evidence="5" id="KW-1003">Cell membrane</keyword>
<accession>A0A2G3PKQ8</accession>
<evidence type="ECO:0000313" key="12">
    <source>
        <dbReference type="EMBL" id="PHV66407.1"/>
    </source>
</evidence>
<sequence length="436" mass="45178">MTVRSLLSDWSTRPGAGNNQRVDVAALVLLVATLGIAVWRPRGLPEAVAAVPAAGLAIAIGAVAPDRAWAEIRTLSPTVLFLAALLVLSHACAALGIFTWLARTIARRSVPAAGTPAPKYRLLGFVFVAGALTTAALSLDATVLLLTPVLLSMTRTLRVAARPYSYASLTLANSASTLMPVSNLTNLLAFAATGLGFVEFTLLMALPWLVIVTVEYILFCWYFRGDLKTLPHPEHTEEPGPAPTAALAVLAATLLLFGLSSVIGIEPVWFAVLGATVMAALAIRARSTSVVEIARSANAGFLAFVFALGVLVVGIADGALGSRLAEFLLDGTGLLDLLLVAVVSAVIANVINNIPATLLMLAALGAGCPTPLVLAMLLGVNIGPTLTYLGSLANMLWLKLVRVGGQSVTVKEFTAVGLLTVPAALVASVVALWLVT</sequence>
<feature type="transmembrane region" description="Helical" evidence="10">
    <location>
        <begin position="78"/>
        <end position="102"/>
    </location>
</feature>
<name>A0A2G3PKQ8_WILMA</name>
<comment type="similarity">
    <text evidence="2">Belongs to the ArsB family.</text>
</comment>
<comment type="similarity">
    <text evidence="3">Belongs to the CitM (TC 2.A.11) transporter family.</text>
</comment>
<feature type="transmembrane region" description="Helical" evidence="10">
    <location>
        <begin position="269"/>
        <end position="287"/>
    </location>
</feature>
<evidence type="ECO:0000256" key="2">
    <source>
        <dbReference type="ARBA" id="ARBA00006433"/>
    </source>
</evidence>
<gene>
    <name evidence="12" type="ORF">CSW57_20310</name>
</gene>
<organism evidence="12 13">
    <name type="scientific">Williamsia marianensis</name>
    <dbReference type="NCBI Taxonomy" id="85044"/>
    <lineage>
        <taxon>Bacteria</taxon>
        <taxon>Bacillati</taxon>
        <taxon>Actinomycetota</taxon>
        <taxon>Actinomycetes</taxon>
        <taxon>Mycobacteriales</taxon>
        <taxon>Nocardiaceae</taxon>
        <taxon>Williamsia</taxon>
    </lineage>
</organism>
<feature type="transmembrane region" description="Helical" evidence="10">
    <location>
        <begin position="202"/>
        <end position="223"/>
    </location>
</feature>
<evidence type="ECO:0000256" key="6">
    <source>
        <dbReference type="ARBA" id="ARBA00022692"/>
    </source>
</evidence>
<keyword evidence="6 10" id="KW-0812">Transmembrane</keyword>
<dbReference type="EMBL" id="PEBD01000010">
    <property type="protein sequence ID" value="PHV66407.1"/>
    <property type="molecule type" value="Genomic_DNA"/>
</dbReference>
<feature type="transmembrane region" description="Helical" evidence="10">
    <location>
        <begin position="299"/>
        <end position="320"/>
    </location>
</feature>
<evidence type="ECO:0000256" key="4">
    <source>
        <dbReference type="ARBA" id="ARBA00022448"/>
    </source>
</evidence>
<evidence type="ECO:0000256" key="1">
    <source>
        <dbReference type="ARBA" id="ARBA00004651"/>
    </source>
</evidence>
<evidence type="ECO:0000256" key="3">
    <source>
        <dbReference type="ARBA" id="ARBA00009843"/>
    </source>
</evidence>
<evidence type="ECO:0000256" key="8">
    <source>
        <dbReference type="ARBA" id="ARBA00022989"/>
    </source>
</evidence>
<dbReference type="GO" id="GO:0015105">
    <property type="term" value="F:arsenite transmembrane transporter activity"/>
    <property type="evidence" value="ECO:0007669"/>
    <property type="project" value="InterPro"/>
</dbReference>
<dbReference type="InterPro" id="IPR004680">
    <property type="entry name" value="Cit_transptr-like_dom"/>
</dbReference>
<evidence type="ECO:0000256" key="5">
    <source>
        <dbReference type="ARBA" id="ARBA00022475"/>
    </source>
</evidence>
<evidence type="ECO:0000256" key="9">
    <source>
        <dbReference type="ARBA" id="ARBA00023136"/>
    </source>
</evidence>
<feature type="transmembrane region" description="Helical" evidence="10">
    <location>
        <begin position="244"/>
        <end position="263"/>
    </location>
</feature>
<keyword evidence="8 10" id="KW-1133">Transmembrane helix</keyword>
<keyword evidence="7" id="KW-0059">Arsenical resistance</keyword>
<dbReference type="AlphaFoldDB" id="A0A2G3PKQ8"/>
<evidence type="ECO:0000256" key="10">
    <source>
        <dbReference type="SAM" id="Phobius"/>
    </source>
</evidence>
<evidence type="ECO:0000259" key="11">
    <source>
        <dbReference type="Pfam" id="PF03600"/>
    </source>
</evidence>
<comment type="caution">
    <text evidence="12">The sequence shown here is derived from an EMBL/GenBank/DDBJ whole genome shotgun (WGS) entry which is preliminary data.</text>
</comment>
<feature type="transmembrane region" description="Helical" evidence="10">
    <location>
        <begin position="47"/>
        <end position="66"/>
    </location>
</feature>
<dbReference type="GO" id="GO:0046685">
    <property type="term" value="P:response to arsenic-containing substance"/>
    <property type="evidence" value="ECO:0007669"/>
    <property type="project" value="UniProtKB-KW"/>
</dbReference>
<proteinExistence type="inferred from homology"/>
<feature type="domain" description="Citrate transporter-like" evidence="11">
    <location>
        <begin position="38"/>
        <end position="364"/>
    </location>
</feature>
<comment type="subcellular location">
    <subcellularLocation>
        <location evidence="1">Cell membrane</location>
        <topology evidence="1">Multi-pass membrane protein</topology>
    </subcellularLocation>
</comment>
<evidence type="ECO:0000313" key="13">
    <source>
        <dbReference type="Proteomes" id="UP000225108"/>
    </source>
</evidence>
<reference evidence="12 13" key="1">
    <citation type="submission" date="2017-10" db="EMBL/GenBank/DDBJ databases">
        <title>The draft genome sequence of Williamsia sp. BULT 1.1 isolated from the semi-arid grassland soils from South Africa.</title>
        <authorList>
            <person name="Kabwe M.H."/>
            <person name="Govender N."/>
            <person name="Mutseka Lunga P."/>
            <person name="Vikram S."/>
            <person name="Makhalanyane T.P."/>
        </authorList>
    </citation>
    <scope>NUCLEOTIDE SEQUENCE [LARGE SCALE GENOMIC DNA]</scope>
    <source>
        <strain evidence="12 13">BULT 1.1</strain>
    </source>
</reference>
<feature type="transmembrane region" description="Helical" evidence="10">
    <location>
        <begin position="122"/>
        <end position="151"/>
    </location>
</feature>
<dbReference type="GO" id="GO:0005886">
    <property type="term" value="C:plasma membrane"/>
    <property type="evidence" value="ECO:0007669"/>
    <property type="project" value="UniProtKB-SubCell"/>
</dbReference>
<dbReference type="PRINTS" id="PR00758">
    <property type="entry name" value="ARSENICPUMP"/>
</dbReference>
<protein>
    <submittedName>
        <fullName evidence="12">Arsenic transporter</fullName>
    </submittedName>
</protein>
<feature type="transmembrane region" description="Helical" evidence="10">
    <location>
        <begin position="413"/>
        <end position="435"/>
    </location>
</feature>
<dbReference type="Pfam" id="PF03600">
    <property type="entry name" value="CitMHS"/>
    <property type="match status" value="1"/>
</dbReference>
<feature type="transmembrane region" description="Helical" evidence="10">
    <location>
        <begin position="21"/>
        <end position="41"/>
    </location>
</feature>
<keyword evidence="4" id="KW-0813">Transport</keyword>
<dbReference type="PANTHER" id="PTHR43302:SF5">
    <property type="entry name" value="TRANSPORTER ARSB-RELATED"/>
    <property type="match status" value="1"/>
</dbReference>
<evidence type="ECO:0000256" key="7">
    <source>
        <dbReference type="ARBA" id="ARBA00022849"/>
    </source>
</evidence>
<dbReference type="InterPro" id="IPR000802">
    <property type="entry name" value="Arsenical_pump_ArsB"/>
</dbReference>
<dbReference type="Proteomes" id="UP000225108">
    <property type="component" value="Unassembled WGS sequence"/>
</dbReference>
<feature type="transmembrane region" description="Helical" evidence="10">
    <location>
        <begin position="358"/>
        <end position="379"/>
    </location>
</feature>
<feature type="transmembrane region" description="Helical" evidence="10">
    <location>
        <begin position="332"/>
        <end position="351"/>
    </location>
</feature>
<keyword evidence="9 10" id="KW-0472">Membrane</keyword>